<reference evidence="1" key="1">
    <citation type="submission" date="2019-10" db="EMBL/GenBank/DDBJ databases">
        <authorList>
            <consortium name="DOE Joint Genome Institute"/>
            <person name="Kuo A."/>
            <person name="Miyauchi S."/>
            <person name="Kiss E."/>
            <person name="Drula E."/>
            <person name="Kohler A."/>
            <person name="Sanchez-Garcia M."/>
            <person name="Andreopoulos B."/>
            <person name="Barry K.W."/>
            <person name="Bonito G."/>
            <person name="Buee M."/>
            <person name="Carver A."/>
            <person name="Chen C."/>
            <person name="Cichocki N."/>
            <person name="Clum A."/>
            <person name="Culley D."/>
            <person name="Crous P.W."/>
            <person name="Fauchery L."/>
            <person name="Girlanda M."/>
            <person name="Hayes R."/>
            <person name="Keri Z."/>
            <person name="Labutti K."/>
            <person name="Lipzen A."/>
            <person name="Lombard V."/>
            <person name="Magnuson J."/>
            <person name="Maillard F."/>
            <person name="Morin E."/>
            <person name="Murat C."/>
            <person name="Nolan M."/>
            <person name="Ohm R."/>
            <person name="Pangilinan J."/>
            <person name="Pereira M."/>
            <person name="Perotto S."/>
            <person name="Peter M."/>
            <person name="Riley R."/>
            <person name="Sitrit Y."/>
            <person name="Stielow B."/>
            <person name="Szollosi G."/>
            <person name="Zifcakova L."/>
            <person name="Stursova M."/>
            <person name="Spatafora J.W."/>
            <person name="Tedersoo L."/>
            <person name="Vaario L.-M."/>
            <person name="Yamada A."/>
            <person name="Yan M."/>
            <person name="Wang P."/>
            <person name="Xu J."/>
            <person name="Bruns T."/>
            <person name="Baldrian P."/>
            <person name="Vilgalys R."/>
            <person name="Henrissat B."/>
            <person name="Grigoriev I.V."/>
            <person name="Hibbett D."/>
            <person name="Nagy L.G."/>
            <person name="Martin F.M."/>
        </authorList>
    </citation>
    <scope>NUCLEOTIDE SEQUENCE</scope>
    <source>
        <strain evidence="1">P2</strain>
    </source>
</reference>
<comment type="caution">
    <text evidence="1">The sequence shown here is derived from an EMBL/GenBank/DDBJ whole genome shotgun (WGS) entry which is preliminary data.</text>
</comment>
<organism evidence="1 2">
    <name type="scientific">Thelephora ganbajun</name>
    <name type="common">Ganba fungus</name>
    <dbReference type="NCBI Taxonomy" id="370292"/>
    <lineage>
        <taxon>Eukaryota</taxon>
        <taxon>Fungi</taxon>
        <taxon>Dikarya</taxon>
        <taxon>Basidiomycota</taxon>
        <taxon>Agaricomycotina</taxon>
        <taxon>Agaricomycetes</taxon>
        <taxon>Thelephorales</taxon>
        <taxon>Thelephoraceae</taxon>
        <taxon>Thelephora</taxon>
    </lineage>
</organism>
<protein>
    <submittedName>
        <fullName evidence="1">Uncharacterized protein</fullName>
    </submittedName>
</protein>
<name>A0ACB6ZRQ3_THEGA</name>
<reference evidence="1" key="2">
    <citation type="journal article" date="2020" name="Nat. Commun.">
        <title>Large-scale genome sequencing of mycorrhizal fungi provides insights into the early evolution of symbiotic traits.</title>
        <authorList>
            <person name="Miyauchi S."/>
            <person name="Kiss E."/>
            <person name="Kuo A."/>
            <person name="Drula E."/>
            <person name="Kohler A."/>
            <person name="Sanchez-Garcia M."/>
            <person name="Morin E."/>
            <person name="Andreopoulos B."/>
            <person name="Barry K.W."/>
            <person name="Bonito G."/>
            <person name="Buee M."/>
            <person name="Carver A."/>
            <person name="Chen C."/>
            <person name="Cichocki N."/>
            <person name="Clum A."/>
            <person name="Culley D."/>
            <person name="Crous P.W."/>
            <person name="Fauchery L."/>
            <person name="Girlanda M."/>
            <person name="Hayes R.D."/>
            <person name="Keri Z."/>
            <person name="LaButti K."/>
            <person name="Lipzen A."/>
            <person name="Lombard V."/>
            <person name="Magnuson J."/>
            <person name="Maillard F."/>
            <person name="Murat C."/>
            <person name="Nolan M."/>
            <person name="Ohm R.A."/>
            <person name="Pangilinan J."/>
            <person name="Pereira M.F."/>
            <person name="Perotto S."/>
            <person name="Peter M."/>
            <person name="Pfister S."/>
            <person name="Riley R."/>
            <person name="Sitrit Y."/>
            <person name="Stielow J.B."/>
            <person name="Szollosi G."/>
            <person name="Zifcakova L."/>
            <person name="Stursova M."/>
            <person name="Spatafora J.W."/>
            <person name="Tedersoo L."/>
            <person name="Vaario L.M."/>
            <person name="Yamada A."/>
            <person name="Yan M."/>
            <person name="Wang P."/>
            <person name="Xu J."/>
            <person name="Bruns T."/>
            <person name="Baldrian P."/>
            <person name="Vilgalys R."/>
            <person name="Dunand C."/>
            <person name="Henrissat B."/>
            <person name="Grigoriev I.V."/>
            <person name="Hibbett D."/>
            <person name="Nagy L.G."/>
            <person name="Martin F.M."/>
        </authorList>
    </citation>
    <scope>NUCLEOTIDE SEQUENCE</scope>
    <source>
        <strain evidence="1">P2</strain>
    </source>
</reference>
<sequence length="847" mass="95993">MIPPKKQCLSNSLLSILLFSSIALSGSFGLRQVGPDSKAGLAWPNGAWDNIQQYATTGKVSWYYTWSPNSIDTTLEYVPMLWGERQVELWTDTLNQTIRNRKVTHALTFNEPQQSGQSNLTAQQGAELWRTYVQPLKAQGIRLGSPAPTNAPSGKTWLQDFLTLCGGDCTVDFIALHWYGINSTQFARHLEDFHNTFQRPIWVTEWACQNFDNADEQCSQQDVINFMNATQSFMDGTEWVERYSWFGAMKDMQGVNEYNRIMSTNGRINNLGRQYIGAIPPNTTPDYIPGVVNRRLKDVITRSLSLRYKVELGAHGMVDGTPGMRARTSTTHRMKQLEASQESWDLFQWTSQRTLTFPSWPISLLDGDLLAMLEGEDLKLLRMPSKFRNLEGGEKVLHELALDDLYIDKALKLLVAIRRDPTEEPAFSATLLHLDTGKPHPSAAVPVLAQSLTARRSEGWSFAMSVTGSYLAVLFQNFTADYDAEDWSTRTDWNEQEDTLVVWNWHTGERMMTIKCCCIRSFVFLDFRRILVGHITPAPSRESLLRVVKVEDGDVEVFLQDADYTFHFPPIFVLAADINIHCEPTPTWCPGGDEETLFSVAPEHRIIVITLRATQDNIFNSDSYTIVVLFRDLMSHLKTWDSLKWLYGSKNHIPWTKWGNETRLFYPTSAHGCSDLLSVYGTRFISIPLERSRTMEIIDFNPHIIRRRLYAEVETKTKDAGSGSALAPSHAETAAKDQSNEHKPKSTEGLDDGKLAPADRQGATSDPKRDEQGNRSRIVTDPPSQLPGWIPMEAAVNCSLPYTSYEIQIPLDLNMDFCIDVMMGQDTIVFMFDNEAGDEYTWSILSF</sequence>
<evidence type="ECO:0000313" key="1">
    <source>
        <dbReference type="EMBL" id="KAF9652128.1"/>
    </source>
</evidence>
<gene>
    <name evidence="1" type="ORF">BDM02DRAFT_3183854</name>
</gene>
<keyword evidence="2" id="KW-1185">Reference proteome</keyword>
<accession>A0ACB6ZRQ3</accession>
<dbReference type="EMBL" id="MU117970">
    <property type="protein sequence ID" value="KAF9652128.1"/>
    <property type="molecule type" value="Genomic_DNA"/>
</dbReference>
<dbReference type="Proteomes" id="UP000886501">
    <property type="component" value="Unassembled WGS sequence"/>
</dbReference>
<proteinExistence type="predicted"/>
<evidence type="ECO:0000313" key="2">
    <source>
        <dbReference type="Proteomes" id="UP000886501"/>
    </source>
</evidence>